<dbReference type="PANTHER" id="PTHR46875:SF3">
    <property type="entry name" value="CD40 MOLECULE, TNF RECEPTOR SUPERFAMILY MEMBER 5"/>
    <property type="match status" value="1"/>
</dbReference>
<evidence type="ECO:0000313" key="3">
    <source>
        <dbReference type="Proteomes" id="UP001187343"/>
    </source>
</evidence>
<dbReference type="Proteomes" id="UP001187343">
    <property type="component" value="Unassembled WGS sequence"/>
</dbReference>
<keyword evidence="1" id="KW-1015">Disulfide bond</keyword>
<dbReference type="PANTHER" id="PTHR46875">
    <property type="entry name" value="TUMOR NECROSIS FACTOR RECEPTOR SUPERFAMILY MEMBER 5"/>
    <property type="match status" value="1"/>
</dbReference>
<keyword evidence="3" id="KW-1185">Reference proteome</keyword>
<dbReference type="AlphaFoldDB" id="A0AA88PJ46"/>
<dbReference type="PROSITE" id="PS50050">
    <property type="entry name" value="TNFR_NGFR_2"/>
    <property type="match status" value="1"/>
</dbReference>
<comment type="caution">
    <text evidence="1">Lacks conserved residue(s) required for the propagation of feature annotation.</text>
</comment>
<dbReference type="GO" id="GO:0002768">
    <property type="term" value="P:immune response-regulating cell surface receptor signaling pathway"/>
    <property type="evidence" value="ECO:0007669"/>
    <property type="project" value="TreeGrafter"/>
</dbReference>
<gene>
    <name evidence="2" type="ORF">Q8A67_016145</name>
</gene>
<feature type="repeat" description="TNFR-Cys" evidence="1">
    <location>
        <begin position="97"/>
        <end position="137"/>
    </location>
</feature>
<dbReference type="Pfam" id="PF00020">
    <property type="entry name" value="TNFR_c6"/>
    <property type="match status" value="1"/>
</dbReference>
<reference evidence="2" key="1">
    <citation type="submission" date="2023-08" db="EMBL/GenBank/DDBJ databases">
        <title>Chromosome-level Genome Assembly of mud carp (Cirrhinus molitorella).</title>
        <authorList>
            <person name="Liu H."/>
        </authorList>
    </citation>
    <scope>NUCLEOTIDE SEQUENCE</scope>
    <source>
        <strain evidence="2">Prfri</strain>
        <tissue evidence="2">Muscle</tissue>
    </source>
</reference>
<comment type="caution">
    <text evidence="2">The sequence shown here is derived from an EMBL/GenBank/DDBJ whole genome shotgun (WGS) entry which is preliminary data.</text>
</comment>
<name>A0AA88PJ46_9TELE</name>
<organism evidence="2 3">
    <name type="scientific">Cirrhinus molitorella</name>
    <name type="common">mud carp</name>
    <dbReference type="NCBI Taxonomy" id="172907"/>
    <lineage>
        <taxon>Eukaryota</taxon>
        <taxon>Metazoa</taxon>
        <taxon>Chordata</taxon>
        <taxon>Craniata</taxon>
        <taxon>Vertebrata</taxon>
        <taxon>Euteleostomi</taxon>
        <taxon>Actinopterygii</taxon>
        <taxon>Neopterygii</taxon>
        <taxon>Teleostei</taxon>
        <taxon>Ostariophysi</taxon>
        <taxon>Cypriniformes</taxon>
        <taxon>Cyprinidae</taxon>
        <taxon>Labeoninae</taxon>
        <taxon>Labeonini</taxon>
        <taxon>Cirrhinus</taxon>
    </lineage>
</organism>
<sequence length="293" mass="32965">MKAVFILCSLVTLFYLVSCCEQNYYDKDGECCKKCGPGKRMLVDDNCDDPRCQDCQDGEYQSGYTSETRCERQPSCDPNLHFKPQPNPIKTDLIKCECQDGYYCTQDDDCNTCRKHTVCTPGQKVVKKGTSKSDTLCEACKNGTFSSQELAETCQEWITCQYGYDKNAPGSSTSDRICLDGTPAYRVVIWVMVVFIIILGAVALFIIIKCKMCAKLQKQTEKITCKHIRILREDTEDIERAVQPINQQQPEEDLDDSTPVSPTPSNITENGYPVQQEHGKESISSHPESNSYA</sequence>
<dbReference type="GO" id="GO:0009897">
    <property type="term" value="C:external side of plasma membrane"/>
    <property type="evidence" value="ECO:0007669"/>
    <property type="project" value="TreeGrafter"/>
</dbReference>
<dbReference type="InterPro" id="IPR052135">
    <property type="entry name" value="TNFRSF5"/>
</dbReference>
<evidence type="ECO:0000313" key="2">
    <source>
        <dbReference type="EMBL" id="KAK2885308.1"/>
    </source>
</evidence>
<feature type="disulfide bond" evidence="1">
    <location>
        <begin position="98"/>
        <end position="113"/>
    </location>
</feature>
<dbReference type="Gene3D" id="2.10.50.10">
    <property type="entry name" value="Tumor Necrosis Factor Receptor, subunit A, domain 2"/>
    <property type="match status" value="3"/>
</dbReference>
<dbReference type="InterPro" id="IPR001368">
    <property type="entry name" value="TNFR/NGFR_Cys_rich_reg"/>
</dbReference>
<dbReference type="SMART" id="SM00208">
    <property type="entry name" value="TNFR"/>
    <property type="match status" value="3"/>
</dbReference>
<dbReference type="SUPFAM" id="SSF57586">
    <property type="entry name" value="TNF receptor-like"/>
    <property type="match status" value="2"/>
</dbReference>
<accession>A0AA88PJ46</accession>
<proteinExistence type="predicted"/>
<dbReference type="GO" id="GO:0035631">
    <property type="term" value="C:CD40 receptor complex"/>
    <property type="evidence" value="ECO:0007669"/>
    <property type="project" value="TreeGrafter"/>
</dbReference>
<evidence type="ECO:0000256" key="1">
    <source>
        <dbReference type="PROSITE-ProRule" id="PRU00206"/>
    </source>
</evidence>
<dbReference type="EMBL" id="JAUYZG010000016">
    <property type="protein sequence ID" value="KAK2885308.1"/>
    <property type="molecule type" value="Genomic_DNA"/>
</dbReference>
<protein>
    <submittedName>
        <fullName evidence="2">Uncharacterized protein</fullName>
    </submittedName>
</protein>
<feature type="disulfide bond" evidence="1">
    <location>
        <begin position="119"/>
        <end position="137"/>
    </location>
</feature>